<dbReference type="EMBL" id="CYYC01000002">
    <property type="protein sequence ID" value="CUM78664.1"/>
    <property type="molecule type" value="Genomic_DNA"/>
</dbReference>
<sequence>MLKRVLNAELEKKVFEDEMMEKLSVVPAEYEVYEEYASRQEDFDRDFFTYCNKTPLLVDADVASYDESEENVGVPNCKEKSLETFMAESQEEINKKKLEEARIKYHYKWSTQYIRKLEEENHRIRQNNCRLAKRNERLEEKNQNLLSECKDLRKENKSKKEKLKRQKQVLKKYRKTVFKNIKNGKWDNKRSRRLISKQDVDDLLLLL</sequence>
<evidence type="ECO:0000313" key="3">
    <source>
        <dbReference type="Proteomes" id="UP000095390"/>
    </source>
</evidence>
<dbReference type="RefSeq" id="WP_022170247.1">
    <property type="nucleotide sequence ID" value="NZ_CATVRT010000062.1"/>
</dbReference>
<accession>A0A173RKW7</accession>
<evidence type="ECO:0000313" key="2">
    <source>
        <dbReference type="EMBL" id="CUM78664.1"/>
    </source>
</evidence>
<reference evidence="2 3" key="1">
    <citation type="submission" date="2015-09" db="EMBL/GenBank/DDBJ databases">
        <authorList>
            <consortium name="Pathogen Informatics"/>
        </authorList>
    </citation>
    <scope>NUCLEOTIDE SEQUENCE [LARGE SCALE GENOMIC DNA]</scope>
    <source>
        <strain evidence="2 3">2789STDY5834966</strain>
    </source>
</reference>
<dbReference type="Proteomes" id="UP000095390">
    <property type="component" value="Unassembled WGS sequence"/>
</dbReference>
<dbReference type="AlphaFoldDB" id="A0A173RKW7"/>
<feature type="coiled-coil region" evidence="1">
    <location>
        <begin position="135"/>
        <end position="176"/>
    </location>
</feature>
<organism evidence="2 3">
    <name type="scientific">Anaerobutyricum hallii</name>
    <dbReference type="NCBI Taxonomy" id="39488"/>
    <lineage>
        <taxon>Bacteria</taxon>
        <taxon>Bacillati</taxon>
        <taxon>Bacillota</taxon>
        <taxon>Clostridia</taxon>
        <taxon>Lachnospirales</taxon>
        <taxon>Lachnospiraceae</taxon>
        <taxon>Anaerobutyricum</taxon>
    </lineage>
</organism>
<gene>
    <name evidence="2" type="ORF">ERS852578_00226</name>
</gene>
<keyword evidence="1" id="KW-0175">Coiled coil</keyword>
<proteinExistence type="predicted"/>
<name>A0A173RKW7_9FIRM</name>
<evidence type="ECO:0000256" key="1">
    <source>
        <dbReference type="SAM" id="Coils"/>
    </source>
</evidence>
<protein>
    <submittedName>
        <fullName evidence="2">Uncharacterized protein</fullName>
    </submittedName>
</protein>